<evidence type="ECO:0000313" key="17">
    <source>
        <dbReference type="Proteomes" id="UP000309038"/>
    </source>
</evidence>
<organism evidence="16 17">
    <name type="scientific">Hermanssonia centrifuga</name>
    <dbReference type="NCBI Taxonomy" id="98765"/>
    <lineage>
        <taxon>Eukaryota</taxon>
        <taxon>Fungi</taxon>
        <taxon>Dikarya</taxon>
        <taxon>Basidiomycota</taxon>
        <taxon>Agaricomycotina</taxon>
        <taxon>Agaricomycetes</taxon>
        <taxon>Polyporales</taxon>
        <taxon>Meruliaceae</taxon>
        <taxon>Hermanssonia</taxon>
    </lineage>
</organism>
<evidence type="ECO:0000256" key="2">
    <source>
        <dbReference type="ARBA" id="ARBA00004370"/>
    </source>
</evidence>
<dbReference type="InterPro" id="IPR036396">
    <property type="entry name" value="Cyt_P450_sf"/>
</dbReference>
<keyword evidence="12 15" id="KW-0472">Membrane</keyword>
<evidence type="ECO:0000256" key="11">
    <source>
        <dbReference type="ARBA" id="ARBA00023033"/>
    </source>
</evidence>
<evidence type="ECO:0008006" key="18">
    <source>
        <dbReference type="Google" id="ProtNLM"/>
    </source>
</evidence>
<dbReference type="GO" id="GO:0016020">
    <property type="term" value="C:membrane"/>
    <property type="evidence" value="ECO:0007669"/>
    <property type="project" value="UniProtKB-SubCell"/>
</dbReference>
<dbReference type="Proteomes" id="UP000309038">
    <property type="component" value="Unassembled WGS sequence"/>
</dbReference>
<evidence type="ECO:0000256" key="1">
    <source>
        <dbReference type="ARBA" id="ARBA00001971"/>
    </source>
</evidence>
<feature type="transmembrane region" description="Helical" evidence="15">
    <location>
        <begin position="252"/>
        <end position="272"/>
    </location>
</feature>
<evidence type="ECO:0000256" key="10">
    <source>
        <dbReference type="ARBA" id="ARBA00023004"/>
    </source>
</evidence>
<feature type="non-terminal residue" evidence="16">
    <location>
        <position position="1"/>
    </location>
</feature>
<keyword evidence="10 13" id="KW-0408">Iron</keyword>
<evidence type="ECO:0000256" key="6">
    <source>
        <dbReference type="ARBA" id="ARBA00022692"/>
    </source>
</evidence>
<keyword evidence="11 14" id="KW-0503">Monooxygenase</keyword>
<evidence type="ECO:0000256" key="7">
    <source>
        <dbReference type="ARBA" id="ARBA00022723"/>
    </source>
</evidence>
<keyword evidence="5 13" id="KW-0349">Heme</keyword>
<dbReference type="PANTHER" id="PTHR46300:SF2">
    <property type="entry name" value="CYTOCHROME P450 MONOOXYGENASE ALNH-RELATED"/>
    <property type="match status" value="1"/>
</dbReference>
<evidence type="ECO:0000313" key="16">
    <source>
        <dbReference type="EMBL" id="THG92813.1"/>
    </source>
</evidence>
<evidence type="ECO:0000256" key="5">
    <source>
        <dbReference type="ARBA" id="ARBA00022617"/>
    </source>
</evidence>
<comment type="cofactor">
    <cofactor evidence="1 13">
        <name>heme</name>
        <dbReference type="ChEBI" id="CHEBI:30413"/>
    </cofactor>
</comment>
<dbReference type="GO" id="GO:0020037">
    <property type="term" value="F:heme binding"/>
    <property type="evidence" value="ECO:0007669"/>
    <property type="project" value="InterPro"/>
</dbReference>
<keyword evidence="7 13" id="KW-0479">Metal-binding</keyword>
<comment type="similarity">
    <text evidence="4 14">Belongs to the cytochrome P450 family.</text>
</comment>
<dbReference type="PRINTS" id="PR00385">
    <property type="entry name" value="P450"/>
</dbReference>
<dbReference type="EMBL" id="SGPJ01000922">
    <property type="protein sequence ID" value="THG92813.1"/>
    <property type="molecule type" value="Genomic_DNA"/>
</dbReference>
<evidence type="ECO:0000256" key="8">
    <source>
        <dbReference type="ARBA" id="ARBA00022989"/>
    </source>
</evidence>
<name>A0A4S4K505_9APHY</name>
<dbReference type="InterPro" id="IPR017972">
    <property type="entry name" value="Cyt_P450_CS"/>
</dbReference>
<keyword evidence="9 14" id="KW-0560">Oxidoreductase</keyword>
<evidence type="ECO:0000256" key="9">
    <source>
        <dbReference type="ARBA" id="ARBA00023002"/>
    </source>
</evidence>
<protein>
    <recommendedName>
        <fullName evidence="18">Cytochrome P450</fullName>
    </recommendedName>
</protein>
<reference evidence="16 17" key="1">
    <citation type="submission" date="2019-02" db="EMBL/GenBank/DDBJ databases">
        <title>Genome sequencing of the rare red list fungi Phlebia centrifuga.</title>
        <authorList>
            <person name="Buettner E."/>
            <person name="Kellner H."/>
        </authorList>
    </citation>
    <scope>NUCLEOTIDE SEQUENCE [LARGE SCALE GENOMIC DNA]</scope>
    <source>
        <strain evidence="16 17">DSM 108282</strain>
    </source>
</reference>
<comment type="caution">
    <text evidence="16">The sequence shown here is derived from an EMBL/GenBank/DDBJ whole genome shotgun (WGS) entry which is preliminary data.</text>
</comment>
<dbReference type="GO" id="GO:0005506">
    <property type="term" value="F:iron ion binding"/>
    <property type="evidence" value="ECO:0007669"/>
    <property type="project" value="InterPro"/>
</dbReference>
<sequence length="523" mass="58664">GESEAEHCLTAKLVENEKKYGLERRETAWLTGVMFAAGSGTTANTLCTFVLAMTLHPDVLQWAHAELDSVVGRNRAPTFEDKLDLPYIDAIVKEVLRWRPIAPLGIPRRCTKDDWYRGYLIPKGATIFENIWSIAHDPISFPEPEEFRPSRFLRTEESDYVEISDEFEQEILSSSDKLFAFGFGRRICPGKHLAYNSLFIAISTLLWACDIEQALDKDGNPIVPDRNAFLDTGVVITTHPPEHTVTMFSAQWLALLTFSLFAIVATPLLRVVRACHLRKLMPPGPPGLPLLGNVFELPSKEMWKTFNEWNKRYGPIFSLNIAGQLIVVLNTFETVTDLLASAVLRATLNGTLSKAAVPSNYLVNIFPALIYVPRWFPGAGWKRKGLEAHKTFDNLFMGLVDDVCVRVQEGKAEHCLTARLIENERKHKLDRIETAWLAGTMFSAGSDTTTSTLCAMVLAMTLYPNVLRLAHDELDSVVGRDRAPTFEDKPNLPYIDAIVKEVSLEDVPRMTGTTDIVSQRVRS</sequence>
<evidence type="ECO:0000256" key="3">
    <source>
        <dbReference type="ARBA" id="ARBA00005179"/>
    </source>
</evidence>
<dbReference type="InterPro" id="IPR002401">
    <property type="entry name" value="Cyt_P450_E_grp-I"/>
</dbReference>
<dbReference type="PROSITE" id="PS00086">
    <property type="entry name" value="CYTOCHROME_P450"/>
    <property type="match status" value="1"/>
</dbReference>
<evidence type="ECO:0000256" key="13">
    <source>
        <dbReference type="PIRSR" id="PIRSR602401-1"/>
    </source>
</evidence>
<feature type="binding site" description="axial binding residue" evidence="13">
    <location>
        <position position="188"/>
    </location>
    <ligand>
        <name>heme</name>
        <dbReference type="ChEBI" id="CHEBI:30413"/>
    </ligand>
    <ligandPart>
        <name>Fe</name>
        <dbReference type="ChEBI" id="CHEBI:18248"/>
    </ligandPart>
</feature>
<comment type="pathway">
    <text evidence="3">Secondary metabolite biosynthesis.</text>
</comment>
<dbReference type="GO" id="GO:0016705">
    <property type="term" value="F:oxidoreductase activity, acting on paired donors, with incorporation or reduction of molecular oxygen"/>
    <property type="evidence" value="ECO:0007669"/>
    <property type="project" value="InterPro"/>
</dbReference>
<accession>A0A4S4K505</accession>
<evidence type="ECO:0000256" key="15">
    <source>
        <dbReference type="SAM" id="Phobius"/>
    </source>
</evidence>
<comment type="subcellular location">
    <subcellularLocation>
        <location evidence="2">Membrane</location>
    </subcellularLocation>
</comment>
<evidence type="ECO:0000256" key="4">
    <source>
        <dbReference type="ARBA" id="ARBA00010617"/>
    </source>
</evidence>
<keyword evidence="6 15" id="KW-0812">Transmembrane</keyword>
<dbReference type="Pfam" id="PF00067">
    <property type="entry name" value="p450"/>
    <property type="match status" value="3"/>
</dbReference>
<keyword evidence="8 15" id="KW-1133">Transmembrane helix</keyword>
<dbReference type="InterPro" id="IPR001128">
    <property type="entry name" value="Cyt_P450"/>
</dbReference>
<dbReference type="PRINTS" id="PR00463">
    <property type="entry name" value="EP450I"/>
</dbReference>
<evidence type="ECO:0000256" key="12">
    <source>
        <dbReference type="ARBA" id="ARBA00023136"/>
    </source>
</evidence>
<evidence type="ECO:0000256" key="14">
    <source>
        <dbReference type="RuleBase" id="RU000461"/>
    </source>
</evidence>
<dbReference type="GO" id="GO:0004497">
    <property type="term" value="F:monooxygenase activity"/>
    <property type="evidence" value="ECO:0007669"/>
    <property type="project" value="UniProtKB-KW"/>
</dbReference>
<dbReference type="PANTHER" id="PTHR46300">
    <property type="entry name" value="P450, PUTATIVE (EUROFUNG)-RELATED-RELATED"/>
    <property type="match status" value="1"/>
</dbReference>
<dbReference type="SUPFAM" id="SSF48264">
    <property type="entry name" value="Cytochrome P450"/>
    <property type="match status" value="2"/>
</dbReference>
<dbReference type="Gene3D" id="1.10.630.10">
    <property type="entry name" value="Cytochrome P450"/>
    <property type="match status" value="3"/>
</dbReference>
<proteinExistence type="inferred from homology"/>
<dbReference type="AlphaFoldDB" id="A0A4S4K505"/>
<gene>
    <name evidence="16" type="ORF">EW026_g8223</name>
</gene>
<keyword evidence="17" id="KW-1185">Reference proteome</keyword>
<dbReference type="InterPro" id="IPR050364">
    <property type="entry name" value="Cytochrome_P450_fung"/>
</dbReference>